<reference evidence="1 2" key="1">
    <citation type="submission" date="2019-09" db="EMBL/GenBank/DDBJ databases">
        <authorList>
            <person name="Park J.-S."/>
            <person name="Choi H.-J."/>
        </authorList>
    </citation>
    <scope>NUCLEOTIDE SEQUENCE [LARGE SCALE GENOMIC DNA]</scope>
    <source>
        <strain evidence="1 2">176SS1-4</strain>
    </source>
</reference>
<comment type="caution">
    <text evidence="1">The sequence shown here is derived from an EMBL/GenBank/DDBJ whole genome shotgun (WGS) entry which is preliminary data.</text>
</comment>
<dbReference type="AlphaFoldDB" id="A0A5J5GJB1"/>
<sequence>MFTPTSMIALAKTCNKRVRHGGSREKISYVGLQNHTYANNLGFSEALQLVDNPYPQGAYGGQNYLPIYKILRADLEKKISVGENIGDALDEECAEMARIVSQEKSDELLRALRISFREILRNVFEHSGAPAAGLCAQYWPTRDVVEICISDRGMGVSKSLSEDRLHSGLSDRDAVQIALMPGVSSKARAQKKRPVAQRSEWDNSGYGLFFAHRLFGQFGWFGIASGSAAALIKNGKPAQIGKADIEGTIVSMRLNLGRIEDIEEEITRIRDLAHRVKTRLGVRGLKISSVEAFLSGETF</sequence>
<accession>A0A5J5GJB1</accession>
<dbReference type="EMBL" id="VYQE01000003">
    <property type="protein sequence ID" value="KAA9008326.1"/>
    <property type="molecule type" value="Genomic_DNA"/>
</dbReference>
<gene>
    <name evidence="1" type="ORF">F3S47_12625</name>
</gene>
<protein>
    <submittedName>
        <fullName evidence="1">Uncharacterized protein</fullName>
    </submittedName>
</protein>
<keyword evidence="2" id="KW-1185">Reference proteome</keyword>
<dbReference type="SUPFAM" id="SSF55874">
    <property type="entry name" value="ATPase domain of HSP90 chaperone/DNA topoisomerase II/histidine kinase"/>
    <property type="match status" value="1"/>
</dbReference>
<dbReference type="RefSeq" id="WP_150445610.1">
    <property type="nucleotide sequence ID" value="NZ_VYQE01000003.1"/>
</dbReference>
<dbReference type="Proteomes" id="UP000326554">
    <property type="component" value="Unassembled WGS sequence"/>
</dbReference>
<dbReference type="InterPro" id="IPR036890">
    <property type="entry name" value="HATPase_C_sf"/>
</dbReference>
<name>A0A5J5GJB1_9RHOB</name>
<proteinExistence type="predicted"/>
<evidence type="ECO:0000313" key="2">
    <source>
        <dbReference type="Proteomes" id="UP000326554"/>
    </source>
</evidence>
<organism evidence="1 2">
    <name type="scientific">Histidinibacterium aquaticum</name>
    <dbReference type="NCBI Taxonomy" id="2613962"/>
    <lineage>
        <taxon>Bacteria</taxon>
        <taxon>Pseudomonadati</taxon>
        <taxon>Pseudomonadota</taxon>
        <taxon>Alphaproteobacteria</taxon>
        <taxon>Rhodobacterales</taxon>
        <taxon>Paracoccaceae</taxon>
        <taxon>Histidinibacterium</taxon>
    </lineage>
</organism>
<evidence type="ECO:0000313" key="1">
    <source>
        <dbReference type="EMBL" id="KAA9008326.1"/>
    </source>
</evidence>